<dbReference type="Proteomes" id="UP001595833">
    <property type="component" value="Unassembled WGS sequence"/>
</dbReference>
<proteinExistence type="predicted"/>
<dbReference type="EMBL" id="JBHSJB010000007">
    <property type="protein sequence ID" value="MFC5053985.1"/>
    <property type="molecule type" value="Genomic_DNA"/>
</dbReference>
<sequence length="223" mass="23756">MSEAFLTSLDGSAPGLAHAAHVVGSAALGDHQPGSDLDLVLELSRAPGPDDLAALAAALTPELDLVCLVGGEPGPWGRDGAFHADATHDVTPVLLHQLNRCSTTLRGPRPRFAVTRDEVERYCRRNLVEYWRPLVELVASVTGPGRRDGVLWVAFGPARQWHTIRTGEVVSKSRAAELAAGHWPDLAGELRDLVAARRGEPVELTSAHREAVVALGSRVLASV</sequence>
<organism evidence="1 2">
    <name type="scientific">Saccharothrix xinjiangensis</name>
    <dbReference type="NCBI Taxonomy" id="204798"/>
    <lineage>
        <taxon>Bacteria</taxon>
        <taxon>Bacillati</taxon>
        <taxon>Actinomycetota</taxon>
        <taxon>Actinomycetes</taxon>
        <taxon>Pseudonocardiales</taxon>
        <taxon>Pseudonocardiaceae</taxon>
        <taxon>Saccharothrix</taxon>
    </lineage>
</organism>
<gene>
    <name evidence="1" type="ORF">ACFPFM_09480</name>
</gene>
<accession>A0ABV9XUK9</accession>
<protein>
    <recommendedName>
        <fullName evidence="3">Nucleotidyltransferase-like protein</fullName>
    </recommendedName>
</protein>
<evidence type="ECO:0000313" key="2">
    <source>
        <dbReference type="Proteomes" id="UP001595833"/>
    </source>
</evidence>
<keyword evidence="2" id="KW-1185">Reference proteome</keyword>
<evidence type="ECO:0008006" key="3">
    <source>
        <dbReference type="Google" id="ProtNLM"/>
    </source>
</evidence>
<dbReference type="InterPro" id="IPR043519">
    <property type="entry name" value="NT_sf"/>
</dbReference>
<dbReference type="SUPFAM" id="SSF81301">
    <property type="entry name" value="Nucleotidyltransferase"/>
    <property type="match status" value="1"/>
</dbReference>
<comment type="caution">
    <text evidence="1">The sequence shown here is derived from an EMBL/GenBank/DDBJ whole genome shotgun (WGS) entry which is preliminary data.</text>
</comment>
<dbReference type="RefSeq" id="WP_344036860.1">
    <property type="nucleotide sequence ID" value="NZ_BAAAKE010000005.1"/>
</dbReference>
<reference evidence="2" key="1">
    <citation type="journal article" date="2019" name="Int. J. Syst. Evol. Microbiol.">
        <title>The Global Catalogue of Microorganisms (GCM) 10K type strain sequencing project: providing services to taxonomists for standard genome sequencing and annotation.</title>
        <authorList>
            <consortium name="The Broad Institute Genomics Platform"/>
            <consortium name="The Broad Institute Genome Sequencing Center for Infectious Disease"/>
            <person name="Wu L."/>
            <person name="Ma J."/>
        </authorList>
    </citation>
    <scope>NUCLEOTIDE SEQUENCE [LARGE SCALE GENOMIC DNA]</scope>
    <source>
        <strain evidence="2">KCTC 12848</strain>
    </source>
</reference>
<evidence type="ECO:0000313" key="1">
    <source>
        <dbReference type="EMBL" id="MFC5053985.1"/>
    </source>
</evidence>
<name>A0ABV9XUK9_9PSEU</name>